<dbReference type="HAMAP" id="MF_01804">
    <property type="entry name" value="ScpB"/>
    <property type="match status" value="1"/>
</dbReference>
<comment type="similarity">
    <text evidence="5">Belongs to the ScpB family.</text>
</comment>
<dbReference type="InterPro" id="IPR036390">
    <property type="entry name" value="WH_DNA-bd_sf"/>
</dbReference>
<reference evidence="7" key="1">
    <citation type="submission" date="2015-07" db="EMBL/GenBank/DDBJ databases">
        <title>Draft genome sequence of the purine-degrading Gottschalkia purinilyticum DSM 1384 (formerly Clostridium purinilyticum).</title>
        <authorList>
            <person name="Poehlein A."/>
            <person name="Schiel-Bengelsdorf B."/>
            <person name="Bengelsdorf F.R."/>
            <person name="Daniel R."/>
            <person name="Duerre P."/>
        </authorList>
    </citation>
    <scope>NUCLEOTIDE SEQUENCE [LARGE SCALE GENOMIC DNA]</scope>
    <source>
        <strain evidence="7">DSM 1384</strain>
    </source>
</reference>
<proteinExistence type="inferred from homology"/>
<dbReference type="InterPro" id="IPR036388">
    <property type="entry name" value="WH-like_DNA-bd_sf"/>
</dbReference>
<comment type="subcellular location">
    <subcellularLocation>
        <location evidence="5">Cytoplasm</location>
    </subcellularLocation>
    <text evidence="5">Associated with two foci at the outer edges of the nucleoid region in young cells, and at four foci within both cell halves in older cells.</text>
</comment>
<dbReference type="PANTHER" id="PTHR34298">
    <property type="entry name" value="SEGREGATION AND CONDENSATION PROTEIN B"/>
    <property type="match status" value="1"/>
</dbReference>
<dbReference type="SUPFAM" id="SSF46785">
    <property type="entry name" value="Winged helix' DNA-binding domain"/>
    <property type="match status" value="2"/>
</dbReference>
<evidence type="ECO:0000313" key="7">
    <source>
        <dbReference type="Proteomes" id="UP000037267"/>
    </source>
</evidence>
<keyword evidence="2 5" id="KW-0132">Cell division</keyword>
<comment type="caution">
    <text evidence="6">The sequence shown here is derived from an EMBL/GenBank/DDBJ whole genome shotgun (WGS) entry which is preliminary data.</text>
</comment>
<evidence type="ECO:0000256" key="1">
    <source>
        <dbReference type="ARBA" id="ARBA00022490"/>
    </source>
</evidence>
<evidence type="ECO:0000256" key="4">
    <source>
        <dbReference type="ARBA" id="ARBA00023306"/>
    </source>
</evidence>
<comment type="function">
    <text evidence="5">Participates in chromosomal partition during cell division. May act via the formation of a condensin-like complex containing Smc and ScpA that pull DNA away from mid-cell into both cell halves.</text>
</comment>
<dbReference type="Pfam" id="PF04079">
    <property type="entry name" value="SMC_ScpB"/>
    <property type="match status" value="1"/>
</dbReference>
<sequence length="178" mass="20414">MDKREMKSIIEALLFTWGDPLAIQEISSILEISKTESEEIIKEMIDEFNYNRRGLQIIQVNNAYQLATRAEHFEWIKKLCTPKENKTLSIAALETLSIIAYRQPITKVEVEAIRGVKCDKAISTLLEKNLIKEVGRLEKTGRPILYGTTDDFLKCFGLSKLDELPELEIPKEEINNIS</sequence>
<evidence type="ECO:0000256" key="3">
    <source>
        <dbReference type="ARBA" id="ARBA00022829"/>
    </source>
</evidence>
<dbReference type="NCBIfam" id="TIGR00281">
    <property type="entry name" value="SMC-Scp complex subunit ScpB"/>
    <property type="match status" value="1"/>
</dbReference>
<dbReference type="Gene3D" id="1.10.10.10">
    <property type="entry name" value="Winged helix-like DNA-binding domain superfamily/Winged helix DNA-binding domain"/>
    <property type="match status" value="2"/>
</dbReference>
<dbReference type="GO" id="GO:0051301">
    <property type="term" value="P:cell division"/>
    <property type="evidence" value="ECO:0007669"/>
    <property type="project" value="UniProtKB-KW"/>
</dbReference>
<organism evidence="6 7">
    <name type="scientific">Gottschalkia purinilytica</name>
    <name type="common">Clostridium purinilyticum</name>
    <dbReference type="NCBI Taxonomy" id="1503"/>
    <lineage>
        <taxon>Bacteria</taxon>
        <taxon>Bacillati</taxon>
        <taxon>Bacillota</taxon>
        <taxon>Tissierellia</taxon>
        <taxon>Tissierellales</taxon>
        <taxon>Gottschalkiaceae</taxon>
        <taxon>Gottschalkia</taxon>
    </lineage>
</organism>
<name>A0A0L0W809_GOTPU</name>
<evidence type="ECO:0000256" key="2">
    <source>
        <dbReference type="ARBA" id="ARBA00022618"/>
    </source>
</evidence>
<dbReference type="EMBL" id="LGSS01000017">
    <property type="protein sequence ID" value="KNF07430.1"/>
    <property type="molecule type" value="Genomic_DNA"/>
</dbReference>
<keyword evidence="3 5" id="KW-0159">Chromosome partition</keyword>
<dbReference type="PIRSF" id="PIRSF019345">
    <property type="entry name" value="ScpB"/>
    <property type="match status" value="1"/>
</dbReference>
<dbReference type="AlphaFoldDB" id="A0A0L0W809"/>
<dbReference type="PATRIC" id="fig|1503.3.peg.734"/>
<keyword evidence="4 5" id="KW-0131">Cell cycle</keyword>
<dbReference type="Proteomes" id="UP000037267">
    <property type="component" value="Unassembled WGS sequence"/>
</dbReference>
<dbReference type="GO" id="GO:0006260">
    <property type="term" value="P:DNA replication"/>
    <property type="evidence" value="ECO:0007669"/>
    <property type="project" value="UniProtKB-UniRule"/>
</dbReference>
<evidence type="ECO:0000313" key="6">
    <source>
        <dbReference type="EMBL" id="KNF07430.1"/>
    </source>
</evidence>
<keyword evidence="1 5" id="KW-0963">Cytoplasm</keyword>
<dbReference type="PANTHER" id="PTHR34298:SF2">
    <property type="entry name" value="SEGREGATION AND CONDENSATION PROTEIN B"/>
    <property type="match status" value="1"/>
</dbReference>
<gene>
    <name evidence="5 6" type="primary">scpB</name>
    <name evidence="6" type="ORF">CLPU_17c00550</name>
</gene>
<dbReference type="OrthoDB" id="9806226at2"/>
<accession>A0A0L0W809</accession>
<evidence type="ECO:0000256" key="5">
    <source>
        <dbReference type="HAMAP-Rule" id="MF_01804"/>
    </source>
</evidence>
<comment type="subunit">
    <text evidence="5">Homodimer. Homodimerization may be required to stabilize the binding of ScpA to the Smc head domains. Component of a cohesin-like complex composed of ScpA, ScpB and the Smc homodimer, in which ScpA and ScpB bind to the head domain of Smc. The presence of the three proteins is required for the association of the complex with DNA.</text>
</comment>
<dbReference type="RefSeq" id="WP_050356269.1">
    <property type="nucleotide sequence ID" value="NZ_LGSS01000017.1"/>
</dbReference>
<dbReference type="InterPro" id="IPR005234">
    <property type="entry name" value="ScpB_csome_segregation"/>
</dbReference>
<dbReference type="GO" id="GO:0005737">
    <property type="term" value="C:cytoplasm"/>
    <property type="evidence" value="ECO:0007669"/>
    <property type="project" value="UniProtKB-SubCell"/>
</dbReference>
<dbReference type="STRING" id="1503.CLPU_17c00550"/>
<keyword evidence="7" id="KW-1185">Reference proteome</keyword>
<dbReference type="GO" id="GO:0051304">
    <property type="term" value="P:chromosome separation"/>
    <property type="evidence" value="ECO:0007669"/>
    <property type="project" value="InterPro"/>
</dbReference>
<protein>
    <recommendedName>
        <fullName evidence="5">Segregation and condensation protein B</fullName>
    </recommendedName>
</protein>